<accession>A0ACB7Z3J5</accession>
<organism evidence="1 2">
    <name type="scientific">Vaccinium darrowii</name>
    <dbReference type="NCBI Taxonomy" id="229202"/>
    <lineage>
        <taxon>Eukaryota</taxon>
        <taxon>Viridiplantae</taxon>
        <taxon>Streptophyta</taxon>
        <taxon>Embryophyta</taxon>
        <taxon>Tracheophyta</taxon>
        <taxon>Spermatophyta</taxon>
        <taxon>Magnoliopsida</taxon>
        <taxon>eudicotyledons</taxon>
        <taxon>Gunneridae</taxon>
        <taxon>Pentapetalae</taxon>
        <taxon>asterids</taxon>
        <taxon>Ericales</taxon>
        <taxon>Ericaceae</taxon>
        <taxon>Vaccinioideae</taxon>
        <taxon>Vaccinieae</taxon>
        <taxon>Vaccinium</taxon>
    </lineage>
</organism>
<comment type="caution">
    <text evidence="1">The sequence shown here is derived from an EMBL/GenBank/DDBJ whole genome shotgun (WGS) entry which is preliminary data.</text>
</comment>
<dbReference type="Proteomes" id="UP000828048">
    <property type="component" value="Chromosome 4"/>
</dbReference>
<protein>
    <submittedName>
        <fullName evidence="1">Uncharacterized protein</fullName>
    </submittedName>
</protein>
<keyword evidence="2" id="KW-1185">Reference proteome</keyword>
<dbReference type="EMBL" id="CM037154">
    <property type="protein sequence ID" value="KAH7860092.1"/>
    <property type="molecule type" value="Genomic_DNA"/>
</dbReference>
<reference evidence="1 2" key="1">
    <citation type="journal article" date="2021" name="Hortic Res">
        <title>High-quality reference genome and annotation aids understanding of berry development for evergreen blueberry (Vaccinium darrowii).</title>
        <authorList>
            <person name="Yu J."/>
            <person name="Hulse-Kemp A.M."/>
            <person name="Babiker E."/>
            <person name="Staton M."/>
        </authorList>
    </citation>
    <scope>NUCLEOTIDE SEQUENCE [LARGE SCALE GENOMIC DNA]</scope>
    <source>
        <strain evidence="2">cv. NJ 8807/NJ 8810</strain>
        <tissue evidence="1">Young leaf</tissue>
    </source>
</reference>
<gene>
    <name evidence="1" type="ORF">Vadar_009146</name>
</gene>
<proteinExistence type="predicted"/>
<evidence type="ECO:0000313" key="1">
    <source>
        <dbReference type="EMBL" id="KAH7860092.1"/>
    </source>
</evidence>
<name>A0ACB7Z3J5_9ERIC</name>
<sequence length="240" mass="26723">MDSSNQNTSTKDICRSCLIERVLPAIQSKWPRCNATDPIYIQQEKARPHINPSDLAFVEAATKDRFDLRLSYQPPQSPDMNVLDLGYFRAIPLQHQEAPKSIDELVYAVEKSFEELSSDSLNRVFLSWQACMIEDAGSPAKLLLSSPSRNGFPVNVALHIWTVYFSCEACPLRLDRVDVAVSRQGSNLDDDEKNANHSAIGAVSSSFRVGGNEGTSGLEIEFLLASIYQVVELFYCMLIG</sequence>
<evidence type="ECO:0000313" key="2">
    <source>
        <dbReference type="Proteomes" id="UP000828048"/>
    </source>
</evidence>